<protein>
    <submittedName>
        <fullName evidence="1">Uncharacterized protein</fullName>
    </submittedName>
</protein>
<proteinExistence type="predicted"/>
<reference evidence="1" key="1">
    <citation type="submission" date="2014-09" db="EMBL/GenBank/DDBJ databases">
        <authorList>
            <person name="Magalhaes I.L.F."/>
            <person name="Oliveira U."/>
            <person name="Santos F.R."/>
            <person name="Vidigal T.H.D.A."/>
            <person name="Brescovit A.D."/>
            <person name="Santos A.J."/>
        </authorList>
    </citation>
    <scope>NUCLEOTIDE SEQUENCE</scope>
    <source>
        <tissue evidence="1">Shoot tissue taken approximately 20 cm above the soil surface</tissue>
    </source>
</reference>
<reference evidence="1" key="2">
    <citation type="journal article" date="2015" name="Data Brief">
        <title>Shoot transcriptome of the giant reed, Arundo donax.</title>
        <authorList>
            <person name="Barrero R.A."/>
            <person name="Guerrero F.D."/>
            <person name="Moolhuijzen P."/>
            <person name="Goolsby J.A."/>
            <person name="Tidwell J."/>
            <person name="Bellgard S.E."/>
            <person name="Bellgard M.I."/>
        </authorList>
    </citation>
    <scope>NUCLEOTIDE SEQUENCE</scope>
    <source>
        <tissue evidence="1">Shoot tissue taken approximately 20 cm above the soil surface</tissue>
    </source>
</reference>
<name>A0A0A9HSK4_ARUDO</name>
<dbReference type="AlphaFoldDB" id="A0A0A9HSK4"/>
<organism evidence="1">
    <name type="scientific">Arundo donax</name>
    <name type="common">Giant reed</name>
    <name type="synonym">Donax arundinaceus</name>
    <dbReference type="NCBI Taxonomy" id="35708"/>
    <lineage>
        <taxon>Eukaryota</taxon>
        <taxon>Viridiplantae</taxon>
        <taxon>Streptophyta</taxon>
        <taxon>Embryophyta</taxon>
        <taxon>Tracheophyta</taxon>
        <taxon>Spermatophyta</taxon>
        <taxon>Magnoliopsida</taxon>
        <taxon>Liliopsida</taxon>
        <taxon>Poales</taxon>
        <taxon>Poaceae</taxon>
        <taxon>PACMAD clade</taxon>
        <taxon>Arundinoideae</taxon>
        <taxon>Arundineae</taxon>
        <taxon>Arundo</taxon>
    </lineage>
</organism>
<dbReference type="EMBL" id="GBRH01161988">
    <property type="protein sequence ID" value="JAE35908.1"/>
    <property type="molecule type" value="Transcribed_RNA"/>
</dbReference>
<accession>A0A0A9HSK4</accession>
<sequence length="26" mass="3108">MSPFSWPTFCVIQHRRSNRCPIEPAF</sequence>
<evidence type="ECO:0000313" key="1">
    <source>
        <dbReference type="EMBL" id="JAE35908.1"/>
    </source>
</evidence>